<reference evidence="1 2" key="1">
    <citation type="submission" date="2022-06" db="EMBL/GenBank/DDBJ databases">
        <authorList>
            <person name="Jeon C.O."/>
        </authorList>
    </citation>
    <scope>NUCLEOTIDE SEQUENCE [LARGE SCALE GENOMIC DNA]</scope>
    <source>
        <strain evidence="1 2">KCTC 13943</strain>
    </source>
</reference>
<comment type="caution">
    <text evidence="1">The sequence shown here is derived from an EMBL/GenBank/DDBJ whole genome shotgun (WGS) entry which is preliminary data.</text>
</comment>
<gene>
    <name evidence="1" type="ORF">NDK43_25080</name>
</gene>
<dbReference type="Proteomes" id="UP001523262">
    <property type="component" value="Unassembled WGS sequence"/>
</dbReference>
<protein>
    <submittedName>
        <fullName evidence="1">Uncharacterized protein</fullName>
    </submittedName>
</protein>
<name>A0ABT0WFC2_9BACI</name>
<organism evidence="1 2">
    <name type="scientific">Neobacillus pocheonensis</name>
    <dbReference type="NCBI Taxonomy" id="363869"/>
    <lineage>
        <taxon>Bacteria</taxon>
        <taxon>Bacillati</taxon>
        <taxon>Bacillota</taxon>
        <taxon>Bacilli</taxon>
        <taxon>Bacillales</taxon>
        <taxon>Bacillaceae</taxon>
        <taxon>Neobacillus</taxon>
    </lineage>
</organism>
<evidence type="ECO:0000313" key="2">
    <source>
        <dbReference type="Proteomes" id="UP001523262"/>
    </source>
</evidence>
<proteinExistence type="predicted"/>
<sequence>MNWISFITGGMSVVLAYSLFSSGQEEEMEAEFNEEETVANAVVKDFAGRYVTLSCQTCRKLKKHMEIVPDVYQCTKCKRHTDLRPVS</sequence>
<accession>A0ABT0WFC2</accession>
<keyword evidence="2" id="KW-1185">Reference proteome</keyword>
<dbReference type="EMBL" id="JAMQCR010000002">
    <property type="protein sequence ID" value="MCM2535016.1"/>
    <property type="molecule type" value="Genomic_DNA"/>
</dbReference>
<evidence type="ECO:0000313" key="1">
    <source>
        <dbReference type="EMBL" id="MCM2535016.1"/>
    </source>
</evidence>